<dbReference type="PRINTS" id="PR00038">
    <property type="entry name" value="HTHLUXR"/>
</dbReference>
<dbReference type="Proteomes" id="UP001519654">
    <property type="component" value="Unassembled WGS sequence"/>
</dbReference>
<dbReference type="PROSITE" id="PS50043">
    <property type="entry name" value="HTH_LUXR_2"/>
    <property type="match status" value="1"/>
</dbReference>
<organism evidence="4 5">
    <name type="scientific">Paractinoplanes bogorensis</name>
    <dbReference type="NCBI Taxonomy" id="1610840"/>
    <lineage>
        <taxon>Bacteria</taxon>
        <taxon>Bacillati</taxon>
        <taxon>Actinomycetota</taxon>
        <taxon>Actinomycetes</taxon>
        <taxon>Micromonosporales</taxon>
        <taxon>Micromonosporaceae</taxon>
        <taxon>Paractinoplanes</taxon>
    </lineage>
</organism>
<dbReference type="Gene3D" id="1.25.40.10">
    <property type="entry name" value="Tetratricopeptide repeat domain"/>
    <property type="match status" value="1"/>
</dbReference>
<evidence type="ECO:0000256" key="1">
    <source>
        <dbReference type="ARBA" id="ARBA00022741"/>
    </source>
</evidence>
<evidence type="ECO:0000256" key="2">
    <source>
        <dbReference type="ARBA" id="ARBA00022840"/>
    </source>
</evidence>
<dbReference type="Pfam" id="PF13191">
    <property type="entry name" value="AAA_16"/>
    <property type="match status" value="1"/>
</dbReference>
<dbReference type="Gene3D" id="1.10.10.10">
    <property type="entry name" value="Winged helix-like DNA-binding domain superfamily/Winged helix DNA-binding domain"/>
    <property type="match status" value="1"/>
</dbReference>
<proteinExistence type="predicted"/>
<name>A0ABS5YSS9_9ACTN</name>
<gene>
    <name evidence="4" type="ORF">KOI35_23605</name>
</gene>
<accession>A0ABS5YSS9</accession>
<evidence type="ECO:0000259" key="3">
    <source>
        <dbReference type="PROSITE" id="PS50043"/>
    </source>
</evidence>
<evidence type="ECO:0000313" key="4">
    <source>
        <dbReference type="EMBL" id="MBU2666497.1"/>
    </source>
</evidence>
<dbReference type="PANTHER" id="PTHR16305:SF35">
    <property type="entry name" value="TRANSCRIPTIONAL ACTIVATOR DOMAIN"/>
    <property type="match status" value="1"/>
</dbReference>
<keyword evidence="1" id="KW-0547">Nucleotide-binding</keyword>
<dbReference type="Pfam" id="PF00196">
    <property type="entry name" value="GerE"/>
    <property type="match status" value="1"/>
</dbReference>
<comment type="caution">
    <text evidence="4">The sequence shown here is derived from an EMBL/GenBank/DDBJ whole genome shotgun (WGS) entry which is preliminary data.</text>
</comment>
<dbReference type="SUPFAM" id="SSF48452">
    <property type="entry name" value="TPR-like"/>
    <property type="match status" value="1"/>
</dbReference>
<dbReference type="InterPro" id="IPR036388">
    <property type="entry name" value="WH-like_DNA-bd_sf"/>
</dbReference>
<dbReference type="InterPro" id="IPR000792">
    <property type="entry name" value="Tscrpt_reg_LuxR_C"/>
</dbReference>
<dbReference type="PROSITE" id="PS00622">
    <property type="entry name" value="HTH_LUXR_1"/>
    <property type="match status" value="1"/>
</dbReference>
<dbReference type="Gene3D" id="3.40.50.300">
    <property type="entry name" value="P-loop containing nucleotide triphosphate hydrolases"/>
    <property type="match status" value="1"/>
</dbReference>
<dbReference type="PANTHER" id="PTHR16305">
    <property type="entry name" value="TESTICULAR SOLUBLE ADENYLYL CYCLASE"/>
    <property type="match status" value="1"/>
</dbReference>
<dbReference type="SUPFAM" id="SSF46894">
    <property type="entry name" value="C-terminal effector domain of the bipartite response regulators"/>
    <property type="match status" value="1"/>
</dbReference>
<dbReference type="EMBL" id="JAHKKG010000007">
    <property type="protein sequence ID" value="MBU2666497.1"/>
    <property type="molecule type" value="Genomic_DNA"/>
</dbReference>
<dbReference type="InterPro" id="IPR027417">
    <property type="entry name" value="P-loop_NTPase"/>
</dbReference>
<dbReference type="SUPFAM" id="SSF52540">
    <property type="entry name" value="P-loop containing nucleoside triphosphate hydrolases"/>
    <property type="match status" value="1"/>
</dbReference>
<sequence length="871" mass="92727">MRLVGRVAEVVALDRLRASAEQGAGATVLLIGEAGIGKTTVVEEAAARATAAGVTVLAGRADPDEGAPSFWPWTGLLRDAPHGLSPALLTMADAGEPAVAARFRAIQATIAALLEKAEAHPLMLVLEDLHWADDASLALLAALSRRIGHARVLLVGTARPDRIPALDSAEVLTLGPWDQAAVGDYLNAHPSWAPVVHRLGGGSPLYTRELARLLQRDNRLSGPAGAIDLPDGLRRLVARRTAQLTTACRQMLSTAAAYGADIDVTVLARVVPVAALGEAVAAGVLVDDPWAPARVRFGHELVRQALYDGLGRDERIRAHAAIADALAGIGSPAEIARHRVRAAVDDPSRSVAVEACVAAARAAARGLDYAEAVAWLSRALDNAPGDPWLRLERAEAAYRNGQLDLALTDCEAIVDEVGAPAALVIRGLGGPLGPALLRLCERALDQELEAAERAKVLSQYAFLLADDRDPERAERIGREAMTLAEAAQRPDALVAALHARHETIDTLSALDEVDELARRSCELAGPSGRPDAELWGRSWRLDVCLARGDLVEFDAESERLAGLVERLGWPVARWHLLRARAARALLAGRIGDARDLATEARDVAARSQDASAPYLYWAFLGGLSTLTGDYAWAGDLPFDDRAPIAVAQLGQIAMGRGDRETAVASIRRLAPMLPRLPADGRRVFVTMIAGEVAAWTGDLDVVAGCYERMRPHAGLYLNSMSACHGTFARLLGTMATALGRPEAPDLLARAVELEERIGAPAFVCQAQIAYAGSLRTTDPRRSRELGSAALATARRLGLTALAARAAELARDDLTAREREIAALVADGLSNRAVAERLVLSERTVETHVRNILGKLGFANRADLRAASQYRH</sequence>
<keyword evidence="5" id="KW-1185">Reference proteome</keyword>
<reference evidence="4 5" key="1">
    <citation type="submission" date="2021-06" db="EMBL/GenBank/DDBJ databases">
        <title>Actinoplanes lichenicola sp. nov., and Actinoplanes ovalisporus sp. nov., isolated from lichen in Thailand.</title>
        <authorList>
            <person name="Saeng-In P."/>
            <person name="Kanchanasin P."/>
            <person name="Yuki M."/>
            <person name="Kudo T."/>
            <person name="Ohkuma M."/>
            <person name="Phongsopitanun W."/>
            <person name="Tanasupawat S."/>
        </authorList>
    </citation>
    <scope>NUCLEOTIDE SEQUENCE [LARGE SCALE GENOMIC DNA]</scope>
    <source>
        <strain evidence="4 5">NBRC 110975</strain>
    </source>
</reference>
<feature type="domain" description="HTH luxR-type" evidence="3">
    <location>
        <begin position="806"/>
        <end position="871"/>
    </location>
</feature>
<dbReference type="CDD" id="cd06170">
    <property type="entry name" value="LuxR_C_like"/>
    <property type="match status" value="1"/>
</dbReference>
<dbReference type="InterPro" id="IPR041664">
    <property type="entry name" value="AAA_16"/>
</dbReference>
<dbReference type="InterPro" id="IPR011990">
    <property type="entry name" value="TPR-like_helical_dom_sf"/>
</dbReference>
<dbReference type="RefSeq" id="WP_215790106.1">
    <property type="nucleotide sequence ID" value="NZ_JAHKKG010000007.1"/>
</dbReference>
<keyword evidence="2" id="KW-0067">ATP-binding</keyword>
<evidence type="ECO:0000313" key="5">
    <source>
        <dbReference type="Proteomes" id="UP001519654"/>
    </source>
</evidence>
<dbReference type="SMART" id="SM00421">
    <property type="entry name" value="HTH_LUXR"/>
    <property type="match status" value="1"/>
</dbReference>
<protein>
    <submittedName>
        <fullName evidence="4">AAA family ATPase</fullName>
    </submittedName>
</protein>
<dbReference type="InterPro" id="IPR016032">
    <property type="entry name" value="Sig_transdc_resp-reg_C-effctor"/>
</dbReference>